<evidence type="ECO:0000313" key="1">
    <source>
        <dbReference type="EMBL" id="KUJ10895.1"/>
    </source>
</evidence>
<dbReference type="PANTHER" id="PTHR37540">
    <property type="entry name" value="TRANSCRIPTION FACTOR (ACR-2), PUTATIVE-RELATED-RELATED"/>
    <property type="match status" value="1"/>
</dbReference>
<dbReference type="Pfam" id="PF11951">
    <property type="entry name" value="Fungal_trans_2"/>
    <property type="match status" value="1"/>
</dbReference>
<dbReference type="InterPro" id="IPR021858">
    <property type="entry name" value="Fun_TF"/>
</dbReference>
<gene>
    <name evidence="1" type="ORF">LY89DRAFT_595551</name>
</gene>
<reference evidence="1 2" key="1">
    <citation type="submission" date="2015-10" db="EMBL/GenBank/DDBJ databases">
        <title>Full genome of DAOMC 229536 Phialocephala scopiformis, a fungal endophyte of spruce producing the potent anti-insectan compound rugulosin.</title>
        <authorList>
            <consortium name="DOE Joint Genome Institute"/>
            <person name="Walker A.K."/>
            <person name="Frasz S.L."/>
            <person name="Seifert K.A."/>
            <person name="Miller J.D."/>
            <person name="Mondo S.J."/>
            <person name="Labutti K."/>
            <person name="Lipzen A."/>
            <person name="Dockter R."/>
            <person name="Kennedy M."/>
            <person name="Grigoriev I.V."/>
            <person name="Spatafora J.W."/>
        </authorList>
    </citation>
    <scope>NUCLEOTIDE SEQUENCE [LARGE SCALE GENOMIC DNA]</scope>
    <source>
        <strain evidence="1 2">CBS 120377</strain>
    </source>
</reference>
<proteinExistence type="predicted"/>
<accession>A0A194WSF5</accession>
<dbReference type="InParanoid" id="A0A194WSF5"/>
<name>A0A194WSF5_MOLSC</name>
<keyword evidence="2" id="KW-1185">Reference proteome</keyword>
<organism evidence="1 2">
    <name type="scientific">Mollisia scopiformis</name>
    <name type="common">Conifer needle endophyte fungus</name>
    <name type="synonym">Phialocephala scopiformis</name>
    <dbReference type="NCBI Taxonomy" id="149040"/>
    <lineage>
        <taxon>Eukaryota</taxon>
        <taxon>Fungi</taxon>
        <taxon>Dikarya</taxon>
        <taxon>Ascomycota</taxon>
        <taxon>Pezizomycotina</taxon>
        <taxon>Leotiomycetes</taxon>
        <taxon>Helotiales</taxon>
        <taxon>Mollisiaceae</taxon>
        <taxon>Mollisia</taxon>
    </lineage>
</organism>
<dbReference type="KEGG" id="psco:LY89DRAFT_595551"/>
<dbReference type="PANTHER" id="PTHR37540:SF5">
    <property type="entry name" value="TRANSCRIPTION FACTOR DOMAIN-CONTAINING PROTEIN"/>
    <property type="match status" value="1"/>
</dbReference>
<dbReference type="EMBL" id="KQ947428">
    <property type="protein sequence ID" value="KUJ10895.1"/>
    <property type="molecule type" value="Genomic_DNA"/>
</dbReference>
<dbReference type="AlphaFoldDB" id="A0A194WSF5"/>
<sequence>MKGKNLGRIILVRGYKRQQCKDGVRPDCLRTELKALTEGEHPEGRPLLPKVVRHSHDIILPVNPFSGAELAYFPISVPLTSSVRYLFYEFHHDVSKELYPRAFCRQPEESRTIWFERVIEDPCVFHCTMAVTSARISHSQGYGGKSVASTQHFVMALHLLRRDLDTNSKLQNSSIVVAISLAMYSNINGSTGESRIHLQGLKRMLDLCPGGLTSVYSGTPEVGNKIRRADIELALLEGTPTLFSSQSISLPDPLHVVPLHDRRPYVTLPYPLDEISTVVRLAMTDVLALCDYAGRAQLSAFQYLDMVISIIQRLIDYAPLGSARPSRLLDDACQLGLLAFMSTVLNHTRGRRSACSPLLSDLLRKCLDRFDDEMACGRGHKYSSFYLWLTFIFVLSAPEFEQYYHPDSSFARRIRVLANTLALETLDDIIAHLSVYPWVAAFHDDQSKKLWDVICR</sequence>
<dbReference type="OrthoDB" id="4158087at2759"/>
<dbReference type="RefSeq" id="XP_018065250.1">
    <property type="nucleotide sequence ID" value="XM_018209866.1"/>
</dbReference>
<protein>
    <submittedName>
        <fullName evidence="1">Uncharacterized protein</fullName>
    </submittedName>
</protein>
<dbReference type="Proteomes" id="UP000070700">
    <property type="component" value="Unassembled WGS sequence"/>
</dbReference>
<evidence type="ECO:0000313" key="2">
    <source>
        <dbReference type="Proteomes" id="UP000070700"/>
    </source>
</evidence>
<dbReference type="GeneID" id="28819592"/>